<accession>A0A387FKJ8</accession>
<dbReference type="Proteomes" id="UP000282195">
    <property type="component" value="Chromosome"/>
</dbReference>
<dbReference type="RefSeq" id="WP_120704929.1">
    <property type="nucleotide sequence ID" value="NZ_CP032694.1"/>
</dbReference>
<dbReference type="EMBL" id="CP032694">
    <property type="protein sequence ID" value="AYG59930.1"/>
    <property type="molecule type" value="Genomic_DNA"/>
</dbReference>
<evidence type="ECO:0000313" key="3">
    <source>
        <dbReference type="Proteomes" id="UP000282195"/>
    </source>
</evidence>
<organism evidence="2 3">
    <name type="scientific">Rhizobium jaguaris</name>
    <dbReference type="NCBI Taxonomy" id="1312183"/>
    <lineage>
        <taxon>Bacteria</taxon>
        <taxon>Pseudomonadati</taxon>
        <taxon>Pseudomonadota</taxon>
        <taxon>Alphaproteobacteria</taxon>
        <taxon>Hyphomicrobiales</taxon>
        <taxon>Rhizobiaceae</taxon>
        <taxon>Rhizobium/Agrobacterium group</taxon>
        <taxon>Rhizobium</taxon>
    </lineage>
</organism>
<dbReference type="KEGG" id="rjg:CCGE525_14775"/>
<evidence type="ECO:0000256" key="1">
    <source>
        <dbReference type="SAM" id="Coils"/>
    </source>
</evidence>
<reference evidence="2 3" key="1">
    <citation type="submission" date="2018-10" db="EMBL/GenBank/DDBJ databases">
        <title>Rhizobium etli, R. leguminosarum and a new Rhizobium genospecies from Phaseolus dumosus.</title>
        <authorList>
            <person name="Ramirez-Puebla S.T."/>
            <person name="Rogel-Hernandez M.A."/>
            <person name="Guerrero G."/>
            <person name="Ormeno-Orrillo E."/>
            <person name="Martinez-Romero J.C."/>
            <person name="Negrete-Yankelevich S."/>
            <person name="Martinez-Romero E."/>
        </authorList>
    </citation>
    <scope>NUCLEOTIDE SEQUENCE [LARGE SCALE GENOMIC DNA]</scope>
    <source>
        <strain evidence="2 3">CCGE525</strain>
    </source>
</reference>
<dbReference type="OrthoDB" id="9256105at2"/>
<sequence>MDTADIDRLANDLKEAAAECGALLLEAVLPVEGRGGFIASVSFGEFLNLIRHAKPKIVYLITTSFDAAEELGDNFEEDDISDLPEAKKIIAIWRSHDGQACRVAAGLMCDGILHRAIEQTDWLEEFEGEIEQLVTELLQQQEISERELQAAKEKTIILKAKQLMGDSRFNGPKVGTGKRTALAQHLFPDLDQPTIRAIVDRAINDHWLATAPK</sequence>
<gene>
    <name evidence="2" type="ORF">CCGE525_14775</name>
</gene>
<protein>
    <submittedName>
        <fullName evidence="2">Uncharacterized protein</fullName>
    </submittedName>
</protein>
<name>A0A387FKJ8_9HYPH</name>
<evidence type="ECO:0000313" key="2">
    <source>
        <dbReference type="EMBL" id="AYG59930.1"/>
    </source>
</evidence>
<proteinExistence type="predicted"/>
<keyword evidence="1" id="KW-0175">Coiled coil</keyword>
<keyword evidence="3" id="KW-1185">Reference proteome</keyword>
<dbReference type="AlphaFoldDB" id="A0A387FKJ8"/>
<feature type="coiled-coil region" evidence="1">
    <location>
        <begin position="123"/>
        <end position="154"/>
    </location>
</feature>